<reference evidence="1" key="1">
    <citation type="submission" date="2014-05" db="EMBL/GenBank/DDBJ databases">
        <authorList>
            <person name="Chronopoulou M."/>
        </authorList>
    </citation>
    <scope>NUCLEOTIDE SEQUENCE</scope>
    <source>
        <tissue evidence="1">Whole organism</tissue>
    </source>
</reference>
<proteinExistence type="predicted"/>
<dbReference type="EMBL" id="HACA01032922">
    <property type="protein sequence ID" value="CDW50283.1"/>
    <property type="molecule type" value="Transcribed_RNA"/>
</dbReference>
<sequence length="16" mass="1895">MLTLYHMLTISAIFQI</sequence>
<evidence type="ECO:0000313" key="1">
    <source>
        <dbReference type="EMBL" id="CDW50283.1"/>
    </source>
</evidence>
<accession>A0A0K2VIJ3</accession>
<organism evidence="1">
    <name type="scientific">Lepeophtheirus salmonis</name>
    <name type="common">Salmon louse</name>
    <name type="synonym">Caligus salmonis</name>
    <dbReference type="NCBI Taxonomy" id="72036"/>
    <lineage>
        <taxon>Eukaryota</taxon>
        <taxon>Metazoa</taxon>
        <taxon>Ecdysozoa</taxon>
        <taxon>Arthropoda</taxon>
        <taxon>Crustacea</taxon>
        <taxon>Multicrustacea</taxon>
        <taxon>Hexanauplia</taxon>
        <taxon>Copepoda</taxon>
        <taxon>Siphonostomatoida</taxon>
        <taxon>Caligidae</taxon>
        <taxon>Lepeophtheirus</taxon>
    </lineage>
</organism>
<dbReference type="AlphaFoldDB" id="A0A0K2VIJ3"/>
<protein>
    <submittedName>
        <fullName evidence="1">Uncharacterized protein</fullName>
    </submittedName>
</protein>
<name>A0A0K2VIJ3_LEPSM</name>